<dbReference type="EMBL" id="FXUG01000006">
    <property type="protein sequence ID" value="SMP59581.1"/>
    <property type="molecule type" value="Genomic_DNA"/>
</dbReference>
<dbReference type="Proteomes" id="UP001158067">
    <property type="component" value="Unassembled WGS sequence"/>
</dbReference>
<sequence length="69" mass="7963">MNFPPEPQALHLHINLTDCEASVASLRLPYLQLPYQYPRLSLRRTNEEHSSTSRSNLTLPIFSLNVKEN</sequence>
<gene>
    <name evidence="1" type="ORF">SAMN06265222_106241</name>
</gene>
<evidence type="ECO:0000313" key="1">
    <source>
        <dbReference type="EMBL" id="SMP59581.1"/>
    </source>
</evidence>
<proteinExistence type="predicted"/>
<evidence type="ECO:0000313" key="2">
    <source>
        <dbReference type="Proteomes" id="UP001158067"/>
    </source>
</evidence>
<comment type="caution">
    <text evidence="1">The sequence shown here is derived from an EMBL/GenBank/DDBJ whole genome shotgun (WGS) entry which is preliminary data.</text>
</comment>
<organism evidence="1 2">
    <name type="scientific">Neorhodopirellula lusitana</name>
    <dbReference type="NCBI Taxonomy" id="445327"/>
    <lineage>
        <taxon>Bacteria</taxon>
        <taxon>Pseudomonadati</taxon>
        <taxon>Planctomycetota</taxon>
        <taxon>Planctomycetia</taxon>
        <taxon>Pirellulales</taxon>
        <taxon>Pirellulaceae</taxon>
        <taxon>Neorhodopirellula</taxon>
    </lineage>
</organism>
<accession>A0ABY1Q4Q5</accession>
<name>A0ABY1Q4Q5_9BACT</name>
<protein>
    <submittedName>
        <fullName evidence="1">Uncharacterized protein</fullName>
    </submittedName>
</protein>
<keyword evidence="2" id="KW-1185">Reference proteome</keyword>
<reference evidence="1 2" key="1">
    <citation type="submission" date="2017-05" db="EMBL/GenBank/DDBJ databases">
        <authorList>
            <person name="Varghese N."/>
            <person name="Submissions S."/>
        </authorList>
    </citation>
    <scope>NUCLEOTIDE SEQUENCE [LARGE SCALE GENOMIC DNA]</scope>
    <source>
        <strain evidence="1 2">DSM 25457</strain>
    </source>
</reference>